<dbReference type="Proteomes" id="UP001597368">
    <property type="component" value="Unassembled WGS sequence"/>
</dbReference>
<dbReference type="Pfam" id="PF20789">
    <property type="entry name" value="4HBT_3C"/>
    <property type="match status" value="1"/>
</dbReference>
<dbReference type="InterPro" id="IPR042171">
    <property type="entry name" value="Acyl-CoA_hotdog"/>
</dbReference>
<dbReference type="InterPro" id="IPR049450">
    <property type="entry name" value="ACOT8-like_C"/>
</dbReference>
<dbReference type="PANTHER" id="PTHR38110">
    <property type="entry name" value="CHROMOSOME 23, WHOLE GENOME SHOTGUN SEQUENCE"/>
    <property type="match status" value="1"/>
</dbReference>
<dbReference type="InterPro" id="IPR029069">
    <property type="entry name" value="HotDog_dom_sf"/>
</dbReference>
<feature type="domain" description="Acyl-CoA thioesterase-like C-terminal" evidence="2">
    <location>
        <begin position="167"/>
        <end position="282"/>
    </location>
</feature>
<dbReference type="SUPFAM" id="SSF54637">
    <property type="entry name" value="Thioesterase/thiol ester dehydrase-isomerase"/>
    <property type="match status" value="2"/>
</dbReference>
<comment type="caution">
    <text evidence="3">The sequence shown here is derived from an EMBL/GenBank/DDBJ whole genome shotgun (WGS) entry which is preliminary data.</text>
</comment>
<protein>
    <submittedName>
        <fullName evidence="3">Thioesterase family protein</fullName>
    </submittedName>
</protein>
<sequence length="310" mass="34287">MSNLERQTAVERTGDGTYRGEIVEDWRMWVPVGGYLTSIALRAAQAHASSTTTQPVSVSCHYLNEARVGPADLEVTTLRSTDRASSFLVRMTQDGRDILAALVAAAPAVDVGPKLNWQEAPAAPAPEDSEATILDDDVLALMGEEPFWKNLEFRMIKGLMGSHNYPGIDHLTQEELKFTPRRDAHIRGWQRMACGEGQKDPWVDACRSIIITAAMQFATVADPFTPPLQFIAPTMSLTVDFHTFHPEAQWLLADAVGSYAGDGILGAETRLWTRDGDFIATANSKMTYHDFAEPKTSERLGKSWFQLTEE</sequence>
<dbReference type="PANTHER" id="PTHR38110:SF1">
    <property type="entry name" value="THIOESTERASE DOMAIN-CONTAINING PROTEIN"/>
    <property type="match status" value="1"/>
</dbReference>
<dbReference type="Pfam" id="PF13622">
    <property type="entry name" value="4HBT_3"/>
    <property type="match status" value="1"/>
</dbReference>
<dbReference type="InterPro" id="IPR052389">
    <property type="entry name" value="Sec_Metab_Biosynth-Assoc"/>
</dbReference>
<proteinExistence type="predicted"/>
<reference evidence="4" key="1">
    <citation type="journal article" date="2019" name="Int. J. Syst. Evol. Microbiol.">
        <title>The Global Catalogue of Microorganisms (GCM) 10K type strain sequencing project: providing services to taxonomists for standard genome sequencing and annotation.</title>
        <authorList>
            <consortium name="The Broad Institute Genomics Platform"/>
            <consortium name="The Broad Institute Genome Sequencing Center for Infectious Disease"/>
            <person name="Wu L."/>
            <person name="Ma J."/>
        </authorList>
    </citation>
    <scope>NUCLEOTIDE SEQUENCE [LARGE SCALE GENOMIC DNA]</scope>
    <source>
        <strain evidence="4">ICMP 6774ER</strain>
    </source>
</reference>
<keyword evidence="4" id="KW-1185">Reference proteome</keyword>
<dbReference type="RefSeq" id="WP_379582419.1">
    <property type="nucleotide sequence ID" value="NZ_JBHUFV010000096.1"/>
</dbReference>
<dbReference type="InterPro" id="IPR049449">
    <property type="entry name" value="TesB_ACOT8-like_N"/>
</dbReference>
<gene>
    <name evidence="3" type="ORF">ACFSKW_50955</name>
</gene>
<accession>A0ABW4TGB8</accession>
<evidence type="ECO:0000259" key="1">
    <source>
        <dbReference type="Pfam" id="PF13622"/>
    </source>
</evidence>
<organism evidence="3 4">
    <name type="scientific">Nonomuraea mangrovi</name>
    <dbReference type="NCBI Taxonomy" id="2316207"/>
    <lineage>
        <taxon>Bacteria</taxon>
        <taxon>Bacillati</taxon>
        <taxon>Actinomycetota</taxon>
        <taxon>Actinomycetes</taxon>
        <taxon>Streptosporangiales</taxon>
        <taxon>Streptosporangiaceae</taxon>
        <taxon>Nonomuraea</taxon>
    </lineage>
</organism>
<feature type="domain" description="Acyl-CoA thioesterase-like N-terminal HotDog" evidence="1">
    <location>
        <begin position="24"/>
        <end position="103"/>
    </location>
</feature>
<evidence type="ECO:0000259" key="2">
    <source>
        <dbReference type="Pfam" id="PF20789"/>
    </source>
</evidence>
<name>A0ABW4TGB8_9ACTN</name>
<dbReference type="Gene3D" id="2.40.160.210">
    <property type="entry name" value="Acyl-CoA thioesterase, double hotdog domain"/>
    <property type="match status" value="1"/>
</dbReference>
<dbReference type="EMBL" id="JBHUFV010000096">
    <property type="protein sequence ID" value="MFD1939806.1"/>
    <property type="molecule type" value="Genomic_DNA"/>
</dbReference>
<evidence type="ECO:0000313" key="3">
    <source>
        <dbReference type="EMBL" id="MFD1939806.1"/>
    </source>
</evidence>
<evidence type="ECO:0000313" key="4">
    <source>
        <dbReference type="Proteomes" id="UP001597368"/>
    </source>
</evidence>